<dbReference type="Gene3D" id="3.30.40.10">
    <property type="entry name" value="Zinc/RING finger domain, C3HC4 (zinc finger)"/>
    <property type="match status" value="1"/>
</dbReference>
<dbReference type="Proteomes" id="UP001529510">
    <property type="component" value="Unassembled WGS sequence"/>
</dbReference>
<accession>A0ABD0R1Y4</accession>
<protein>
    <recommendedName>
        <fullName evidence="4">Zinc finger C3HC4 RING-type domain-containing protein</fullName>
    </recommendedName>
</protein>
<proteinExistence type="predicted"/>
<keyword evidence="1" id="KW-0479">Metal-binding</keyword>
<name>A0ABD0R1Y4_CIRMR</name>
<feature type="non-terminal residue" evidence="5">
    <location>
        <position position="73"/>
    </location>
</feature>
<evidence type="ECO:0000313" key="6">
    <source>
        <dbReference type="Proteomes" id="UP001529510"/>
    </source>
</evidence>
<dbReference type="Pfam" id="PF00097">
    <property type="entry name" value="zf-C3HC4"/>
    <property type="match status" value="1"/>
</dbReference>
<feature type="domain" description="Zinc finger C3HC4 RING-type" evidence="4">
    <location>
        <begin position="45"/>
        <end position="72"/>
    </location>
</feature>
<sequence length="73" mass="8250">MITTADPVGKWKAMARPSLPSSLDSTLPGISREVLSVSMEPKYQCQQCKEILRKPFQAQCGHRFCVFCFKQLT</sequence>
<evidence type="ECO:0000256" key="3">
    <source>
        <dbReference type="ARBA" id="ARBA00022833"/>
    </source>
</evidence>
<evidence type="ECO:0000259" key="4">
    <source>
        <dbReference type="Pfam" id="PF00097"/>
    </source>
</evidence>
<dbReference type="InterPro" id="IPR018957">
    <property type="entry name" value="Znf_C3HC4_RING-type"/>
</dbReference>
<dbReference type="AlphaFoldDB" id="A0ABD0R1Y4"/>
<keyword evidence="3" id="KW-0862">Zinc</keyword>
<evidence type="ECO:0000256" key="2">
    <source>
        <dbReference type="ARBA" id="ARBA00022771"/>
    </source>
</evidence>
<dbReference type="SUPFAM" id="SSF57850">
    <property type="entry name" value="RING/U-box"/>
    <property type="match status" value="1"/>
</dbReference>
<dbReference type="GO" id="GO:0008270">
    <property type="term" value="F:zinc ion binding"/>
    <property type="evidence" value="ECO:0007669"/>
    <property type="project" value="UniProtKB-KW"/>
</dbReference>
<keyword evidence="2" id="KW-0863">Zinc-finger</keyword>
<evidence type="ECO:0000313" key="5">
    <source>
        <dbReference type="EMBL" id="KAL0192414.1"/>
    </source>
</evidence>
<reference evidence="5 6" key="1">
    <citation type="submission" date="2024-05" db="EMBL/GenBank/DDBJ databases">
        <title>Genome sequencing and assembly of Indian major carp, Cirrhinus mrigala (Hamilton, 1822).</title>
        <authorList>
            <person name="Mohindra V."/>
            <person name="Chowdhury L.M."/>
            <person name="Lal K."/>
            <person name="Jena J.K."/>
        </authorList>
    </citation>
    <scope>NUCLEOTIDE SEQUENCE [LARGE SCALE GENOMIC DNA]</scope>
    <source>
        <strain evidence="5">CM1030</strain>
        <tissue evidence="5">Blood</tissue>
    </source>
</reference>
<keyword evidence="6" id="KW-1185">Reference proteome</keyword>
<dbReference type="InterPro" id="IPR013083">
    <property type="entry name" value="Znf_RING/FYVE/PHD"/>
</dbReference>
<dbReference type="EMBL" id="JAMKFB020000005">
    <property type="protein sequence ID" value="KAL0192414.1"/>
    <property type="molecule type" value="Genomic_DNA"/>
</dbReference>
<organism evidence="5 6">
    <name type="scientific">Cirrhinus mrigala</name>
    <name type="common">Mrigala</name>
    <dbReference type="NCBI Taxonomy" id="683832"/>
    <lineage>
        <taxon>Eukaryota</taxon>
        <taxon>Metazoa</taxon>
        <taxon>Chordata</taxon>
        <taxon>Craniata</taxon>
        <taxon>Vertebrata</taxon>
        <taxon>Euteleostomi</taxon>
        <taxon>Actinopterygii</taxon>
        <taxon>Neopterygii</taxon>
        <taxon>Teleostei</taxon>
        <taxon>Ostariophysi</taxon>
        <taxon>Cypriniformes</taxon>
        <taxon>Cyprinidae</taxon>
        <taxon>Labeoninae</taxon>
        <taxon>Labeonini</taxon>
        <taxon>Cirrhinus</taxon>
    </lineage>
</organism>
<gene>
    <name evidence="5" type="ORF">M9458_010710</name>
</gene>
<comment type="caution">
    <text evidence="5">The sequence shown here is derived from an EMBL/GenBank/DDBJ whole genome shotgun (WGS) entry which is preliminary data.</text>
</comment>
<evidence type="ECO:0000256" key="1">
    <source>
        <dbReference type="ARBA" id="ARBA00022723"/>
    </source>
</evidence>